<feature type="domain" description="PH-like" evidence="2">
    <location>
        <begin position="268"/>
        <end position="385"/>
    </location>
</feature>
<reference evidence="3 4" key="1">
    <citation type="submission" date="2020-08" db="EMBL/GenBank/DDBJ databases">
        <authorList>
            <person name="Newling K."/>
            <person name="Davey J."/>
            <person name="Forrester S."/>
        </authorList>
    </citation>
    <scope>NUCLEOTIDE SEQUENCE [LARGE SCALE GENOMIC DNA]</scope>
    <source>
        <strain evidence="4">Crithidia deanei Carvalho (ATCC PRA-265)</strain>
    </source>
</reference>
<gene>
    <name evidence="3" type="ORF">ADEAN_000489900</name>
</gene>
<dbReference type="Pfam" id="PF26290">
    <property type="entry name" value="DUF8079"/>
    <property type="match status" value="1"/>
</dbReference>
<protein>
    <recommendedName>
        <fullName evidence="2">PH-like domain-containing protein</fullName>
    </recommendedName>
</protein>
<feature type="compositionally biased region" description="Basic and acidic residues" evidence="1">
    <location>
        <begin position="391"/>
        <end position="401"/>
    </location>
</feature>
<dbReference type="VEuPathDB" id="TriTrypDB:ADEAN_000489900"/>
<accession>A0A7G2CEM9</accession>
<dbReference type="Pfam" id="PF25405">
    <property type="entry name" value="PH_30"/>
    <property type="match status" value="1"/>
</dbReference>
<dbReference type="InterPro" id="IPR058392">
    <property type="entry name" value="DUF8079"/>
</dbReference>
<evidence type="ECO:0000313" key="3">
    <source>
        <dbReference type="EMBL" id="CAD2217421.1"/>
    </source>
</evidence>
<name>A0A7G2CEM9_9TRYP</name>
<dbReference type="Proteomes" id="UP000515908">
    <property type="component" value="Chromosome 08"/>
</dbReference>
<dbReference type="AlphaFoldDB" id="A0A7G2CEM9"/>
<dbReference type="OrthoDB" id="276167at2759"/>
<dbReference type="InterPro" id="IPR057419">
    <property type="entry name" value="PH-like_2_kinetoplastida"/>
</dbReference>
<organism evidence="3 4">
    <name type="scientific">Angomonas deanei</name>
    <dbReference type="NCBI Taxonomy" id="59799"/>
    <lineage>
        <taxon>Eukaryota</taxon>
        <taxon>Discoba</taxon>
        <taxon>Euglenozoa</taxon>
        <taxon>Kinetoplastea</taxon>
        <taxon>Metakinetoplastina</taxon>
        <taxon>Trypanosomatida</taxon>
        <taxon>Trypanosomatidae</taxon>
        <taxon>Strigomonadinae</taxon>
        <taxon>Angomonas</taxon>
    </lineage>
</organism>
<evidence type="ECO:0000259" key="2">
    <source>
        <dbReference type="Pfam" id="PF25405"/>
    </source>
</evidence>
<proteinExistence type="predicted"/>
<sequence>MPPRKPTKNRVNMHDIISQSLDALPNAVDAIIRSPESLDDIEVNSIFEESSFLLLRAEEAISSQHSEAFAALMKIYTEGLSHSESSFEEGIKTISLHRPILQTIHSIFIVVVQNGAFPVHSNATVELIQVISSLCDGTAIKEQCGALFMDDLICLLQRIYRDPEEAKQNFHIQRATMTALINLVKGSKVNKSRRTSWKFAEDVSLVTVDVFFLLQCIELLYRVSRQNKNVLTEIQNSLIAEKLRTFPNDGTLLNRMTNLIRELSQDNRDIQRYPLTHVVAADTTLTGATDAYFTPFYLIIFVTSTNADNITIPYRMIRSVTLGKEGRVVLKLEEFPVKLEALLNRTAGMDIVSLHMHKERLGDFKKSNIRSWIIEALQSRKEGSRLSGTKRPHEDISDSAEKMSVASHPIKEEESSGKPLGAHTTSTKKVRDEPAVDREVVRQMMNLVDELSHSGAQASLVKLKRLIDVKTEYRRGEIVTSLNEIMKEIQEKVDSARHATLSTRENWVNECSGRIEMLERHVLETQEMTARGVGTLNEGLRSIRSSDLALQERIACLDIEFQQALEEARELEQVHLDRLANKFGSEIQRREYEIDEQMLEMKSGNQSSLQQYF</sequence>
<keyword evidence="4" id="KW-1185">Reference proteome</keyword>
<dbReference type="EMBL" id="LR877152">
    <property type="protein sequence ID" value="CAD2217421.1"/>
    <property type="molecule type" value="Genomic_DNA"/>
</dbReference>
<evidence type="ECO:0000256" key="1">
    <source>
        <dbReference type="SAM" id="MobiDB-lite"/>
    </source>
</evidence>
<evidence type="ECO:0000313" key="4">
    <source>
        <dbReference type="Proteomes" id="UP000515908"/>
    </source>
</evidence>
<feature type="region of interest" description="Disordered" evidence="1">
    <location>
        <begin position="383"/>
        <end position="433"/>
    </location>
</feature>